<organism evidence="2 3">
    <name type="scientific">Umbelopsis ramanniana AG</name>
    <dbReference type="NCBI Taxonomy" id="1314678"/>
    <lineage>
        <taxon>Eukaryota</taxon>
        <taxon>Fungi</taxon>
        <taxon>Fungi incertae sedis</taxon>
        <taxon>Mucoromycota</taxon>
        <taxon>Mucoromycotina</taxon>
        <taxon>Umbelopsidomycetes</taxon>
        <taxon>Umbelopsidales</taxon>
        <taxon>Umbelopsidaceae</taxon>
        <taxon>Umbelopsis</taxon>
    </lineage>
</organism>
<dbReference type="RefSeq" id="XP_051439977.1">
    <property type="nucleotide sequence ID" value="XM_051593207.1"/>
</dbReference>
<dbReference type="GeneID" id="75918549"/>
<evidence type="ECO:0000313" key="3">
    <source>
        <dbReference type="Proteomes" id="UP001206595"/>
    </source>
</evidence>
<protein>
    <submittedName>
        <fullName evidence="2">Uncharacterized protein</fullName>
    </submittedName>
</protein>
<feature type="non-terminal residue" evidence="2">
    <location>
        <position position="111"/>
    </location>
</feature>
<dbReference type="AlphaFoldDB" id="A0AAD5DZ58"/>
<evidence type="ECO:0000256" key="1">
    <source>
        <dbReference type="SAM" id="MobiDB-lite"/>
    </source>
</evidence>
<feature type="compositionally biased region" description="Low complexity" evidence="1">
    <location>
        <begin position="27"/>
        <end position="39"/>
    </location>
</feature>
<dbReference type="EMBL" id="MU621018">
    <property type="protein sequence ID" value="KAI8574971.1"/>
    <property type="molecule type" value="Genomic_DNA"/>
</dbReference>
<keyword evidence="3" id="KW-1185">Reference proteome</keyword>
<evidence type="ECO:0000313" key="2">
    <source>
        <dbReference type="EMBL" id="KAI8574971.1"/>
    </source>
</evidence>
<accession>A0AAD5DZ58</accession>
<reference evidence="2" key="1">
    <citation type="submission" date="2021-06" db="EMBL/GenBank/DDBJ databases">
        <authorList>
            <consortium name="DOE Joint Genome Institute"/>
            <person name="Mondo S.J."/>
            <person name="Amses K.R."/>
            <person name="Simmons D.R."/>
            <person name="Longcore J.E."/>
            <person name="Seto K."/>
            <person name="Alves G.H."/>
            <person name="Bonds A.E."/>
            <person name="Quandt C.A."/>
            <person name="Davis W.J."/>
            <person name="Chang Y."/>
            <person name="Letcher P.M."/>
            <person name="Powell M.J."/>
            <person name="Kuo A."/>
            <person name="Labutti K."/>
            <person name="Pangilinan J."/>
            <person name="Andreopoulos W."/>
            <person name="Tritt A."/>
            <person name="Riley R."/>
            <person name="Hundley H."/>
            <person name="Johnson J."/>
            <person name="Lipzen A."/>
            <person name="Barry K."/>
            <person name="Berbee M.L."/>
            <person name="Buchler N.E."/>
            <person name="Grigoriev I.V."/>
            <person name="Spatafora J.W."/>
            <person name="Stajich J.E."/>
            <person name="James T.Y."/>
        </authorList>
    </citation>
    <scope>NUCLEOTIDE SEQUENCE</scope>
    <source>
        <strain evidence="2">AG</strain>
    </source>
</reference>
<gene>
    <name evidence="2" type="ORF">K450DRAFT_276043</name>
</gene>
<feature type="region of interest" description="Disordered" evidence="1">
    <location>
        <begin position="1"/>
        <end position="39"/>
    </location>
</feature>
<reference evidence="2" key="2">
    <citation type="journal article" date="2022" name="Proc. Natl. Acad. Sci. U.S.A.">
        <title>Diploid-dominant life cycles characterize the early evolution of Fungi.</title>
        <authorList>
            <person name="Amses K.R."/>
            <person name="Simmons D.R."/>
            <person name="Longcore J.E."/>
            <person name="Mondo S.J."/>
            <person name="Seto K."/>
            <person name="Jeronimo G.H."/>
            <person name="Bonds A.E."/>
            <person name="Quandt C.A."/>
            <person name="Davis W.J."/>
            <person name="Chang Y."/>
            <person name="Federici B.A."/>
            <person name="Kuo A."/>
            <person name="LaButti K."/>
            <person name="Pangilinan J."/>
            <person name="Andreopoulos W."/>
            <person name="Tritt A."/>
            <person name="Riley R."/>
            <person name="Hundley H."/>
            <person name="Johnson J."/>
            <person name="Lipzen A."/>
            <person name="Barry K."/>
            <person name="Lang B.F."/>
            <person name="Cuomo C.A."/>
            <person name="Buchler N.E."/>
            <person name="Grigoriev I.V."/>
            <person name="Spatafora J.W."/>
            <person name="Stajich J.E."/>
            <person name="James T.Y."/>
        </authorList>
    </citation>
    <scope>NUCLEOTIDE SEQUENCE</scope>
    <source>
        <strain evidence="2">AG</strain>
    </source>
</reference>
<proteinExistence type="predicted"/>
<name>A0AAD5DZ58_UMBRA</name>
<comment type="caution">
    <text evidence="2">The sequence shown here is derived from an EMBL/GenBank/DDBJ whole genome shotgun (WGS) entry which is preliminary data.</text>
</comment>
<sequence>MSTSKSIHAKGQSPLGGPDNPKQQQLPTPTASPSKTPTAHLSYANSVTKNLFKTPSNPLKTAITNTGSLFRSINPGAVVFDLSQIPSTQETMEDALLAIFEKFTPTAIRGH</sequence>
<dbReference type="Proteomes" id="UP001206595">
    <property type="component" value="Unassembled WGS sequence"/>
</dbReference>